<proteinExistence type="predicted"/>
<dbReference type="AlphaFoldDB" id="A0A1B8ZL55"/>
<gene>
    <name evidence="2" type="ORF">BBI01_09340</name>
</gene>
<evidence type="ECO:0000259" key="1">
    <source>
        <dbReference type="SMART" id="SM00860"/>
    </source>
</evidence>
<feature type="domain" description="Knr4/Smi1-like" evidence="1">
    <location>
        <begin position="9"/>
        <end position="176"/>
    </location>
</feature>
<dbReference type="InterPro" id="IPR018958">
    <property type="entry name" value="Knr4/Smi1-like_dom"/>
</dbReference>
<dbReference type="SUPFAM" id="SSF160631">
    <property type="entry name" value="SMI1/KNR4-like"/>
    <property type="match status" value="1"/>
</dbReference>
<dbReference type="OrthoDB" id="8657476at2"/>
<reference evidence="2 3" key="1">
    <citation type="submission" date="2016-07" db="EMBL/GenBank/DDBJ databases">
        <authorList>
            <person name="Jeong J.-J."/>
            <person name="Kim D.W."/>
            <person name="Sang M.K."/>
            <person name="Choi I.-G."/>
            <person name="Kim K.D."/>
        </authorList>
    </citation>
    <scope>NUCLEOTIDE SEQUENCE [LARGE SCALE GENOMIC DNA]</scope>
    <source>
        <strain evidence="2 3">UTM-3</strain>
    </source>
</reference>
<evidence type="ECO:0000313" key="3">
    <source>
        <dbReference type="Proteomes" id="UP000092651"/>
    </source>
</evidence>
<protein>
    <recommendedName>
        <fullName evidence="1">Knr4/Smi1-like domain-containing protein</fullName>
    </recommendedName>
</protein>
<dbReference type="EMBL" id="MAYH01000023">
    <property type="protein sequence ID" value="OCA72326.1"/>
    <property type="molecule type" value="Genomic_DNA"/>
</dbReference>
<dbReference type="Proteomes" id="UP000092651">
    <property type="component" value="Unassembled WGS sequence"/>
</dbReference>
<dbReference type="SMART" id="SM00860">
    <property type="entry name" value="SMI1_KNR4"/>
    <property type="match status" value="1"/>
</dbReference>
<dbReference type="InterPro" id="IPR037883">
    <property type="entry name" value="Knr4/Smi1-like_sf"/>
</dbReference>
<dbReference type="Pfam" id="PF14568">
    <property type="entry name" value="SUKH_6"/>
    <property type="match status" value="1"/>
</dbReference>
<keyword evidence="3" id="KW-1185">Reference proteome</keyword>
<sequence>MNWLYEKQLKNPMSISEVENSFGIKFPEDYKKIVLEHNAAMPTPNTIDTSREKAKAFGEILNFNLDADENIISLYEEIKNKIPTDVFPITMDPGGNFLCFDYRESKNDPKVLRWDHEQKFIIEDKELVIEDHENEFDYYYLDYVADSFTEVLTNLYGDVIKEKKLDEVIWEDFLSVEKLKEFDDETITQVNKRLIKKGLPPIIK</sequence>
<organism evidence="2 3">
    <name type="scientific">Chryseobacterium artocarpi</name>
    <dbReference type="NCBI Taxonomy" id="1414727"/>
    <lineage>
        <taxon>Bacteria</taxon>
        <taxon>Pseudomonadati</taxon>
        <taxon>Bacteroidota</taxon>
        <taxon>Flavobacteriia</taxon>
        <taxon>Flavobacteriales</taxon>
        <taxon>Weeksellaceae</taxon>
        <taxon>Chryseobacterium group</taxon>
        <taxon>Chryseobacterium</taxon>
    </lineage>
</organism>
<accession>A0A1B8ZL55</accession>
<evidence type="ECO:0000313" key="2">
    <source>
        <dbReference type="EMBL" id="OCA72326.1"/>
    </source>
</evidence>
<comment type="caution">
    <text evidence="2">The sequence shown here is derived from an EMBL/GenBank/DDBJ whole genome shotgun (WGS) entry which is preliminary data.</text>
</comment>
<dbReference type="RefSeq" id="WP_065394550.1">
    <property type="nucleotide sequence ID" value="NZ_MAYH01000023.1"/>
</dbReference>
<dbReference type="Gene3D" id="3.40.1580.10">
    <property type="entry name" value="SMI1/KNR4-like"/>
    <property type="match status" value="1"/>
</dbReference>
<name>A0A1B8ZL55_9FLAO</name>